<reference evidence="1 2" key="1">
    <citation type="submission" date="2021-01" db="EMBL/GenBank/DDBJ databases">
        <title>Aequorivita sp. strain KX20305, a bacterium isolated from the sediment collected at a cold seep field in South China Sea.</title>
        <authorList>
            <person name="Zhang H."/>
            <person name="Li C."/>
        </authorList>
    </citation>
    <scope>NUCLEOTIDE SEQUENCE [LARGE SCALE GENOMIC DNA]</scope>
    <source>
        <strain evidence="1 2">KX20305</strain>
    </source>
</reference>
<name>A0ABX7DSQ5_9FLAO</name>
<gene>
    <name evidence="1" type="ORF">JK629_12685</name>
</gene>
<organism evidence="1 2">
    <name type="scientific">Aequorivita iocasae</name>
    <dbReference type="NCBI Taxonomy" id="2803865"/>
    <lineage>
        <taxon>Bacteria</taxon>
        <taxon>Pseudomonadati</taxon>
        <taxon>Bacteroidota</taxon>
        <taxon>Flavobacteriia</taxon>
        <taxon>Flavobacteriales</taxon>
        <taxon>Flavobacteriaceae</taxon>
        <taxon>Aequorivita</taxon>
    </lineage>
</organism>
<dbReference type="InterPro" id="IPR024623">
    <property type="entry name" value="YtxH"/>
</dbReference>
<sequence>METSKKNIALAFLSGALIGSVLGILYAPQKGSKTRHKIKHTSAETARELSEKIKHVKDEIAATAHTKKMEFERSLNSTISNLTDKSHEIIAALEKKLELLKKQ</sequence>
<dbReference type="RefSeq" id="WP_202335989.1">
    <property type="nucleotide sequence ID" value="NZ_CP068439.1"/>
</dbReference>
<evidence type="ECO:0000313" key="2">
    <source>
        <dbReference type="Proteomes" id="UP000629420"/>
    </source>
</evidence>
<accession>A0ABX7DSQ5</accession>
<protein>
    <submittedName>
        <fullName evidence="1">YtxH domain-containing protein</fullName>
    </submittedName>
</protein>
<dbReference type="EMBL" id="CP068439">
    <property type="protein sequence ID" value="QQX76179.1"/>
    <property type="molecule type" value="Genomic_DNA"/>
</dbReference>
<dbReference type="Pfam" id="PF12732">
    <property type="entry name" value="YtxH"/>
    <property type="match status" value="1"/>
</dbReference>
<keyword evidence="2" id="KW-1185">Reference proteome</keyword>
<evidence type="ECO:0000313" key="1">
    <source>
        <dbReference type="EMBL" id="QQX76179.1"/>
    </source>
</evidence>
<dbReference type="Proteomes" id="UP000629420">
    <property type="component" value="Chromosome"/>
</dbReference>
<proteinExistence type="predicted"/>